<dbReference type="OrthoDB" id="2079210at2"/>
<name>A6GVX3_FLAPJ</name>
<sequence length="601" mass="67091">MIKQEMKKYIILLLLTCQGIFAQVQFVAQVSKNSLGINERLRIDFVMNDDGDNFSAPTFEGFKIIGGPNQSTSYLWVNGRKSFEKTYSYYLSPTKKGTFIIKPASIEINGQVYKTNPIKITVGNAVAEERDPYNPYYQQQQQQQPQAYAGKSGVQLVAEISNSNPYLNEPITVVYKIYVSNRSAVGGWQVTDNPKYNNFWSQNIDVKQIQIHQGKFKGEDYRYAVLRKTVLYPQKTGKLEIEPLTLDVEVEVPSNEVDFFGRPIMTISNKKISAGAKIITVKPLPEAGKPEGFTGAVGSFDFKVTPSKTKLKNGESLDLNVVVSGKGNLKLFTLPKPIVPSSLEIYDPVHKENVTTPLTGMSGSISDLYTIIPEYKGNYPIQPLTFSYFDLVTKSYKTITSKEINIEVLDGPTAANNNAVSNNDSNKTKVASNATFGFIKLKTRLSEIKKSDFLGSGLFYGLLLLPFLLIPIIMAIRKKKEAIDGDVVANKIKLSNKLAKKYLSEAKKQIANKEPFYIALEKAMHNFLKAKLHIETSEMSKDKITEILLSRNACPEDVSSFIALTENCELARYAPSTSVTIQQDYDKAVEIISILEKQISV</sequence>
<dbReference type="AlphaFoldDB" id="A6GVX3"/>
<dbReference type="EMBL" id="AM398681">
    <property type="protein sequence ID" value="CAL42246.1"/>
    <property type="molecule type" value="Genomic_DNA"/>
</dbReference>
<dbReference type="PATRIC" id="fig|402612.5.peg.130"/>
<dbReference type="KEGG" id="fps:FP0128"/>
<proteinExistence type="predicted"/>
<dbReference type="EnsemblBacteria" id="CAL42246">
    <property type="protein sequence ID" value="CAL42246"/>
    <property type="gene ID" value="FP0128"/>
</dbReference>
<organism evidence="2 3">
    <name type="scientific">Flavobacterium psychrophilum (strain ATCC 49511 / DSM 21280 / CIP 103535 / JIP02/86)</name>
    <dbReference type="NCBI Taxonomy" id="402612"/>
    <lineage>
        <taxon>Bacteria</taxon>
        <taxon>Pseudomonadati</taxon>
        <taxon>Bacteroidota</taxon>
        <taxon>Flavobacteriia</taxon>
        <taxon>Flavobacteriales</taxon>
        <taxon>Flavobacteriaceae</taxon>
        <taxon>Flavobacterium</taxon>
    </lineage>
</organism>
<reference evidence="2 3" key="1">
    <citation type="journal article" date="2007" name="Nat. Biotechnol.">
        <title>Complete genome sequence of the fish pathogen Flavobacterium psychrophilum.</title>
        <authorList>
            <person name="Duchaud E."/>
            <person name="Boussaha M."/>
            <person name="Loux V."/>
            <person name="Bernardet J.F."/>
            <person name="Michel C."/>
            <person name="Kerouault B."/>
            <person name="Mondot S."/>
            <person name="Nicolas P."/>
            <person name="Bossy R."/>
            <person name="Caron C."/>
            <person name="Bessieres P."/>
            <person name="Gibrat J.F."/>
            <person name="Claverol S."/>
            <person name="Dumetz F."/>
            <person name="Le Henaff M."/>
            <person name="Benmansour A."/>
        </authorList>
    </citation>
    <scope>NUCLEOTIDE SEQUENCE [LARGE SCALE GENOMIC DNA]</scope>
    <source>
        <strain evidence="3">ATCC 49511 / DSM 21280 / CIP 103535 / JIP02/86</strain>
    </source>
</reference>
<evidence type="ECO:0000313" key="3">
    <source>
        <dbReference type="Proteomes" id="UP000006394"/>
    </source>
</evidence>
<dbReference type="PANTHER" id="PTHR40940">
    <property type="entry name" value="PROTEIN BATD-RELATED"/>
    <property type="match status" value="1"/>
</dbReference>
<feature type="transmembrane region" description="Helical" evidence="1">
    <location>
        <begin position="453"/>
        <end position="476"/>
    </location>
</feature>
<evidence type="ECO:0000313" key="2">
    <source>
        <dbReference type="EMBL" id="CAL42246.1"/>
    </source>
</evidence>
<accession>A6GVX3</accession>
<keyword evidence="1" id="KW-0472">Membrane</keyword>
<gene>
    <name evidence="2" type="primary">batD</name>
    <name evidence="2" type="ordered locus">FP0128</name>
</gene>
<dbReference type="STRING" id="402612.FP0128"/>
<protein>
    <submittedName>
        <fullName evidence="2">BatD protein</fullName>
    </submittedName>
</protein>
<dbReference type="eggNOG" id="COG0457">
    <property type="taxonomic scope" value="Bacteria"/>
</dbReference>
<dbReference type="Pfam" id="PF13584">
    <property type="entry name" value="BatD"/>
    <property type="match status" value="2"/>
</dbReference>
<dbReference type="InterPro" id="IPR025738">
    <property type="entry name" value="BatD"/>
</dbReference>
<dbReference type="PANTHER" id="PTHR40940:SF2">
    <property type="entry name" value="BATD"/>
    <property type="match status" value="1"/>
</dbReference>
<dbReference type="HOGENOM" id="CLU_016843_0_0_10"/>
<keyword evidence="1" id="KW-0812">Transmembrane</keyword>
<keyword evidence="3" id="KW-1185">Reference proteome</keyword>
<dbReference type="Proteomes" id="UP000006394">
    <property type="component" value="Chromosome"/>
</dbReference>
<keyword evidence="1" id="KW-1133">Transmembrane helix</keyword>
<evidence type="ECO:0000256" key="1">
    <source>
        <dbReference type="SAM" id="Phobius"/>
    </source>
</evidence>